<evidence type="ECO:0000313" key="1">
    <source>
        <dbReference type="EMBL" id="JAH78870.1"/>
    </source>
</evidence>
<reference evidence="1" key="2">
    <citation type="journal article" date="2015" name="Fish Shellfish Immunol.">
        <title>Early steps in the European eel (Anguilla anguilla)-Vibrio vulnificus interaction in the gills: Role of the RtxA13 toxin.</title>
        <authorList>
            <person name="Callol A."/>
            <person name="Pajuelo D."/>
            <person name="Ebbesson L."/>
            <person name="Teles M."/>
            <person name="MacKenzie S."/>
            <person name="Amaro C."/>
        </authorList>
    </citation>
    <scope>NUCLEOTIDE SEQUENCE</scope>
</reference>
<proteinExistence type="predicted"/>
<protein>
    <submittedName>
        <fullName evidence="1">Uncharacterized protein</fullName>
    </submittedName>
</protein>
<organism evidence="1">
    <name type="scientific">Anguilla anguilla</name>
    <name type="common">European freshwater eel</name>
    <name type="synonym">Muraena anguilla</name>
    <dbReference type="NCBI Taxonomy" id="7936"/>
    <lineage>
        <taxon>Eukaryota</taxon>
        <taxon>Metazoa</taxon>
        <taxon>Chordata</taxon>
        <taxon>Craniata</taxon>
        <taxon>Vertebrata</taxon>
        <taxon>Euteleostomi</taxon>
        <taxon>Actinopterygii</taxon>
        <taxon>Neopterygii</taxon>
        <taxon>Teleostei</taxon>
        <taxon>Anguilliformes</taxon>
        <taxon>Anguillidae</taxon>
        <taxon>Anguilla</taxon>
    </lineage>
</organism>
<reference evidence="1" key="1">
    <citation type="submission" date="2014-11" db="EMBL/GenBank/DDBJ databases">
        <authorList>
            <person name="Amaro Gonzalez C."/>
        </authorList>
    </citation>
    <scope>NUCLEOTIDE SEQUENCE</scope>
</reference>
<sequence length="13" mass="1432">MCVCDCAFQSLPD</sequence>
<dbReference type="EMBL" id="GBXM01029707">
    <property type="protein sequence ID" value="JAH78870.1"/>
    <property type="molecule type" value="Transcribed_RNA"/>
</dbReference>
<accession>A0A0E9VNA3</accession>
<name>A0A0E9VNA3_ANGAN</name>